<dbReference type="InterPro" id="IPR002182">
    <property type="entry name" value="NB-ARC"/>
</dbReference>
<dbReference type="Gene3D" id="3.40.50.300">
    <property type="entry name" value="P-loop containing nucleotide triphosphate hydrolases"/>
    <property type="match status" value="1"/>
</dbReference>
<dbReference type="PRINTS" id="PR00364">
    <property type="entry name" value="DISEASERSIST"/>
</dbReference>
<dbReference type="AlphaFoldDB" id="A0A540WAX8"/>
<comment type="caution">
    <text evidence="2">The sequence shown here is derived from an EMBL/GenBank/DDBJ whole genome shotgun (WGS) entry which is preliminary data.</text>
</comment>
<dbReference type="InterPro" id="IPR036388">
    <property type="entry name" value="WH-like_DNA-bd_sf"/>
</dbReference>
<evidence type="ECO:0000259" key="1">
    <source>
        <dbReference type="Pfam" id="PF00931"/>
    </source>
</evidence>
<dbReference type="OrthoDB" id="3864200at2"/>
<evidence type="ECO:0000313" key="3">
    <source>
        <dbReference type="Proteomes" id="UP000319103"/>
    </source>
</evidence>
<feature type="domain" description="NB-ARC" evidence="1">
    <location>
        <begin position="149"/>
        <end position="300"/>
    </location>
</feature>
<dbReference type="InterPro" id="IPR019734">
    <property type="entry name" value="TPR_rpt"/>
</dbReference>
<reference evidence="2 3" key="1">
    <citation type="submission" date="2019-06" db="EMBL/GenBank/DDBJ databases">
        <title>Description of Kitasatospora acidophila sp. nov. isolated from pine grove soil, and reclassification of Streptomyces novaecaesareae to Kitasatospora novaeceasareae comb. nov.</title>
        <authorList>
            <person name="Kim M.J."/>
        </authorList>
    </citation>
    <scope>NUCLEOTIDE SEQUENCE [LARGE SCALE GENOMIC DNA]</scope>
    <source>
        <strain evidence="2 3">MMS16-CNU292</strain>
    </source>
</reference>
<dbReference type="SUPFAM" id="SSF48452">
    <property type="entry name" value="TPR-like"/>
    <property type="match status" value="1"/>
</dbReference>
<dbReference type="PANTHER" id="PTHR47691">
    <property type="entry name" value="REGULATOR-RELATED"/>
    <property type="match status" value="1"/>
</dbReference>
<dbReference type="RefSeq" id="WP_141636515.1">
    <property type="nucleotide sequence ID" value="NZ_VIGB01000003.1"/>
</dbReference>
<dbReference type="EMBL" id="VIGB01000003">
    <property type="protein sequence ID" value="TQF06067.1"/>
    <property type="molecule type" value="Genomic_DNA"/>
</dbReference>
<dbReference type="InterPro" id="IPR027417">
    <property type="entry name" value="P-loop_NTPase"/>
</dbReference>
<dbReference type="Pfam" id="PF13424">
    <property type="entry name" value="TPR_12"/>
    <property type="match status" value="1"/>
</dbReference>
<sequence length="780" mass="84702">MPRPQQRGGPDPGKAADLAEFIGLLGELRIWAGQPSYRELAKRVGPLLRPARTVSPFTVVDAFKVARRRLDLDLVVGIVRALGLGEDEVDRWRQACVRVHARAKTGGPTGVLRQLPADLATFTGRGKELDALLAVVGRVGTAGAAAVVISAIEGMAGVGKTQLAIHAAHRLVRDGHYQDMQLYVNLRGFDPELPPIDPAAVLDTFLRHLKVPAQQIPDGLDERAAMFRDRIDGKHALIILDNAADAQQVRPLVPSSPSCLVMITTRRSLIELDDAVVTQLDLFEPRDAVSLLARIVGAERVAAEPEAAEAVVEACGYLPLAVALAAGRLRSRPSWSLAYLLSRLRKHGVDAVSTPERSLQDVFNLSYEELDPRTQRLFRLLALHPGPDFTPPAVAALAELSETEAELLLEHLQDEHLVQQQSPGRYALHDLLHAYAAARARQHPDEERAATERVLSWYLASVDAATRRITPARYVLPPELAPRATAPAEFDGSAEAMAWCDQEYANLLAAAERAAGISSGDLAWQLATSTSKYLFLRCHWQESLRVHELGLEAAAATHHLAVEAWVRGTLGMSLAALGEPGLAAPQLTRALELRREPGEVSAEAAGFRSPARVLVESQELEASLDGSLQALETAVRTGDRQREGAALNGVAICLWELKRPLEAIDYLRRKSALHRADGDPIGLGLALHNIAEFHETVQRYDEALEALQEAQEIARACGDPHAEAGALFGIARCLSATGQHQAARPDLERALAVFERLRAQEAGDARELLTPITKLADDDE</sequence>
<keyword evidence="3" id="KW-1185">Reference proteome</keyword>
<dbReference type="PANTHER" id="PTHR47691:SF3">
    <property type="entry name" value="HTH-TYPE TRANSCRIPTIONAL REGULATOR RV0890C-RELATED"/>
    <property type="match status" value="1"/>
</dbReference>
<dbReference type="GO" id="GO:0043531">
    <property type="term" value="F:ADP binding"/>
    <property type="evidence" value="ECO:0007669"/>
    <property type="project" value="InterPro"/>
</dbReference>
<dbReference type="SMART" id="SM00028">
    <property type="entry name" value="TPR"/>
    <property type="match status" value="4"/>
</dbReference>
<gene>
    <name evidence="2" type="ORF">E6W39_32435</name>
</gene>
<dbReference type="SUPFAM" id="SSF52540">
    <property type="entry name" value="P-loop containing nucleoside triphosphate hydrolases"/>
    <property type="match status" value="1"/>
</dbReference>
<dbReference type="Gene3D" id="1.10.10.10">
    <property type="entry name" value="Winged helix-like DNA-binding domain superfamily/Winged helix DNA-binding domain"/>
    <property type="match status" value="1"/>
</dbReference>
<dbReference type="Pfam" id="PF00931">
    <property type="entry name" value="NB-ARC"/>
    <property type="match status" value="1"/>
</dbReference>
<proteinExistence type="predicted"/>
<name>A0A540WAX8_9ACTN</name>
<dbReference type="Gene3D" id="1.25.40.10">
    <property type="entry name" value="Tetratricopeptide repeat domain"/>
    <property type="match status" value="1"/>
</dbReference>
<dbReference type="InterPro" id="IPR011990">
    <property type="entry name" value="TPR-like_helical_dom_sf"/>
</dbReference>
<accession>A0A540WAX8</accession>
<protein>
    <submittedName>
        <fullName evidence="2">Tetratricopeptide repeat protein</fullName>
    </submittedName>
</protein>
<dbReference type="Proteomes" id="UP000319103">
    <property type="component" value="Unassembled WGS sequence"/>
</dbReference>
<organism evidence="2 3">
    <name type="scientific">Kitasatospora acidiphila</name>
    <dbReference type="NCBI Taxonomy" id="2567942"/>
    <lineage>
        <taxon>Bacteria</taxon>
        <taxon>Bacillati</taxon>
        <taxon>Actinomycetota</taxon>
        <taxon>Actinomycetes</taxon>
        <taxon>Kitasatosporales</taxon>
        <taxon>Streptomycetaceae</taxon>
        <taxon>Kitasatospora</taxon>
    </lineage>
</organism>
<evidence type="ECO:0000313" key="2">
    <source>
        <dbReference type="EMBL" id="TQF06067.1"/>
    </source>
</evidence>